<protein>
    <submittedName>
        <fullName evidence="1">Uncharacterized protein</fullName>
    </submittedName>
</protein>
<sequence>MPVRRAEGSRSCPCRACRETVACLSLRPKSVCLCVGHVRVRRPPVLVSWRDLLPILFGLLTHHTTRISFLPFTSFFFFVLWSCRPSTDRVRHVARVKALTRAVHVVLLFCRSRVRPVKADQTRSFFLVCVLLKITVEEIQGGGGGYVAHIHQSSLPENVGCSNYCNHGSKSEREIGKNSQNSTLMPCR</sequence>
<name>A0AAE0J4E2_9PEZI</name>
<accession>A0AAE0J4E2</accession>
<dbReference type="EMBL" id="JAUEPO010000001">
    <property type="protein sequence ID" value="KAK3336748.1"/>
    <property type="molecule type" value="Genomic_DNA"/>
</dbReference>
<comment type="caution">
    <text evidence="1">The sequence shown here is derived from an EMBL/GenBank/DDBJ whole genome shotgun (WGS) entry which is preliminary data.</text>
</comment>
<proteinExistence type="predicted"/>
<dbReference type="Proteomes" id="UP001286456">
    <property type="component" value="Unassembled WGS sequence"/>
</dbReference>
<evidence type="ECO:0000313" key="1">
    <source>
        <dbReference type="EMBL" id="KAK3336748.1"/>
    </source>
</evidence>
<evidence type="ECO:0000313" key="2">
    <source>
        <dbReference type="Proteomes" id="UP001286456"/>
    </source>
</evidence>
<organism evidence="1 2">
    <name type="scientific">Cercophora scortea</name>
    <dbReference type="NCBI Taxonomy" id="314031"/>
    <lineage>
        <taxon>Eukaryota</taxon>
        <taxon>Fungi</taxon>
        <taxon>Dikarya</taxon>
        <taxon>Ascomycota</taxon>
        <taxon>Pezizomycotina</taxon>
        <taxon>Sordariomycetes</taxon>
        <taxon>Sordariomycetidae</taxon>
        <taxon>Sordariales</taxon>
        <taxon>Lasiosphaeriaceae</taxon>
        <taxon>Cercophora</taxon>
    </lineage>
</organism>
<dbReference type="AlphaFoldDB" id="A0AAE0J4E2"/>
<gene>
    <name evidence="1" type="ORF">B0T19DRAFT_50106</name>
</gene>
<keyword evidence="2" id="KW-1185">Reference proteome</keyword>
<reference evidence="1" key="2">
    <citation type="submission" date="2023-06" db="EMBL/GenBank/DDBJ databases">
        <authorList>
            <consortium name="Lawrence Berkeley National Laboratory"/>
            <person name="Haridas S."/>
            <person name="Hensen N."/>
            <person name="Bonometti L."/>
            <person name="Westerberg I."/>
            <person name="Brannstrom I.O."/>
            <person name="Guillou S."/>
            <person name="Cros-Aarteil S."/>
            <person name="Calhoun S."/>
            <person name="Kuo A."/>
            <person name="Mondo S."/>
            <person name="Pangilinan J."/>
            <person name="Riley R."/>
            <person name="Labutti K."/>
            <person name="Andreopoulos B."/>
            <person name="Lipzen A."/>
            <person name="Chen C."/>
            <person name="Yanf M."/>
            <person name="Daum C."/>
            <person name="Ng V."/>
            <person name="Clum A."/>
            <person name="Steindorff A."/>
            <person name="Ohm R."/>
            <person name="Martin F."/>
            <person name="Silar P."/>
            <person name="Natvig D."/>
            <person name="Lalanne C."/>
            <person name="Gautier V."/>
            <person name="Ament-Velasquez S.L."/>
            <person name="Kruys A."/>
            <person name="Hutchinson M.I."/>
            <person name="Powell A.J."/>
            <person name="Barry K."/>
            <person name="Miller A.N."/>
            <person name="Grigoriev I.V."/>
            <person name="Debuchy R."/>
            <person name="Gladieux P."/>
            <person name="Thoren M.H."/>
            <person name="Johannesson H."/>
        </authorList>
    </citation>
    <scope>NUCLEOTIDE SEQUENCE</scope>
    <source>
        <strain evidence="1">SMH4131-1</strain>
    </source>
</reference>
<reference evidence="1" key="1">
    <citation type="journal article" date="2023" name="Mol. Phylogenet. Evol.">
        <title>Genome-scale phylogeny and comparative genomics of the fungal order Sordariales.</title>
        <authorList>
            <person name="Hensen N."/>
            <person name="Bonometti L."/>
            <person name="Westerberg I."/>
            <person name="Brannstrom I.O."/>
            <person name="Guillou S."/>
            <person name="Cros-Aarteil S."/>
            <person name="Calhoun S."/>
            <person name="Haridas S."/>
            <person name="Kuo A."/>
            <person name="Mondo S."/>
            <person name="Pangilinan J."/>
            <person name="Riley R."/>
            <person name="LaButti K."/>
            <person name="Andreopoulos B."/>
            <person name="Lipzen A."/>
            <person name="Chen C."/>
            <person name="Yan M."/>
            <person name="Daum C."/>
            <person name="Ng V."/>
            <person name="Clum A."/>
            <person name="Steindorff A."/>
            <person name="Ohm R.A."/>
            <person name="Martin F."/>
            <person name="Silar P."/>
            <person name="Natvig D.O."/>
            <person name="Lalanne C."/>
            <person name="Gautier V."/>
            <person name="Ament-Velasquez S.L."/>
            <person name="Kruys A."/>
            <person name="Hutchinson M.I."/>
            <person name="Powell A.J."/>
            <person name="Barry K."/>
            <person name="Miller A.N."/>
            <person name="Grigoriev I.V."/>
            <person name="Debuchy R."/>
            <person name="Gladieux P."/>
            <person name="Hiltunen Thoren M."/>
            <person name="Johannesson H."/>
        </authorList>
    </citation>
    <scope>NUCLEOTIDE SEQUENCE</scope>
    <source>
        <strain evidence="1">SMH4131-1</strain>
    </source>
</reference>